<name>A0AAD3M539_LATJO</name>
<accession>A0AAD3M539</accession>
<reference evidence="2" key="1">
    <citation type="submission" date="2022-08" db="EMBL/GenBank/DDBJ databases">
        <title>Genome sequencing of akame (Lates japonicus).</title>
        <authorList>
            <person name="Hashiguchi Y."/>
            <person name="Takahashi H."/>
        </authorList>
    </citation>
    <scope>NUCLEOTIDE SEQUENCE</scope>
    <source>
        <strain evidence="2">Kochi</strain>
    </source>
</reference>
<keyword evidence="3" id="KW-1185">Reference proteome</keyword>
<evidence type="ECO:0000256" key="1">
    <source>
        <dbReference type="SAM" id="Coils"/>
    </source>
</evidence>
<dbReference type="AlphaFoldDB" id="A0AAD3M539"/>
<protein>
    <submittedName>
        <fullName evidence="2">Synaptonemal complex protein 1-like protein</fullName>
    </submittedName>
</protein>
<evidence type="ECO:0000313" key="3">
    <source>
        <dbReference type="Proteomes" id="UP001279410"/>
    </source>
</evidence>
<proteinExistence type="predicted"/>
<comment type="caution">
    <text evidence="2">The sequence shown here is derived from an EMBL/GenBank/DDBJ whole genome shotgun (WGS) entry which is preliminary data.</text>
</comment>
<feature type="coiled-coil region" evidence="1">
    <location>
        <begin position="59"/>
        <end position="86"/>
    </location>
</feature>
<gene>
    <name evidence="2" type="ORF">AKAME5_000183500</name>
</gene>
<evidence type="ECO:0000313" key="2">
    <source>
        <dbReference type="EMBL" id="GLD47728.1"/>
    </source>
</evidence>
<dbReference type="EMBL" id="BRZM01000004">
    <property type="protein sequence ID" value="GLD47728.1"/>
    <property type="molecule type" value="Genomic_DNA"/>
</dbReference>
<organism evidence="2 3">
    <name type="scientific">Lates japonicus</name>
    <name type="common">Japanese lates</name>
    <dbReference type="NCBI Taxonomy" id="270547"/>
    <lineage>
        <taxon>Eukaryota</taxon>
        <taxon>Metazoa</taxon>
        <taxon>Chordata</taxon>
        <taxon>Craniata</taxon>
        <taxon>Vertebrata</taxon>
        <taxon>Euteleostomi</taxon>
        <taxon>Actinopterygii</taxon>
        <taxon>Neopterygii</taxon>
        <taxon>Teleostei</taxon>
        <taxon>Neoteleostei</taxon>
        <taxon>Acanthomorphata</taxon>
        <taxon>Carangaria</taxon>
        <taxon>Carangaria incertae sedis</taxon>
        <taxon>Centropomidae</taxon>
        <taxon>Lates</taxon>
    </lineage>
</organism>
<sequence length="98" mass="11500">MAGTIPPLMANRQVTNEEYWMISWLTKNTRKKCSATGKKRPKRSRQDYEELKVAHVINQEKFDAELQAEKEEIRALQNKLKISLDKVTVELQAQREKN</sequence>
<keyword evidence="1" id="KW-0175">Coiled coil</keyword>
<dbReference type="Proteomes" id="UP001279410">
    <property type="component" value="Unassembled WGS sequence"/>
</dbReference>